<dbReference type="EMBL" id="JAAOIC020000060">
    <property type="protein sequence ID" value="KAG8035463.1"/>
    <property type="molecule type" value="Genomic_DNA"/>
</dbReference>
<dbReference type="OrthoDB" id="19711at2759"/>
<dbReference type="CDD" id="cd00200">
    <property type="entry name" value="WD40"/>
    <property type="match status" value="1"/>
</dbReference>
<feature type="region of interest" description="Disordered" evidence="3">
    <location>
        <begin position="476"/>
        <end position="496"/>
    </location>
</feature>
<comment type="caution">
    <text evidence="5">The sequence shown here is derived from an EMBL/GenBank/DDBJ whole genome shotgun (WGS) entry which is preliminary data.</text>
</comment>
<reference evidence="5" key="2">
    <citation type="submission" date="2021-04" db="EMBL/GenBank/DDBJ databases">
        <title>Genome-wide patterns of bracovirus chromosomal integration into multiple host tissues during parasitism.</title>
        <authorList>
            <person name="Chebbi M.A.C."/>
        </authorList>
    </citation>
    <scope>NUCLEOTIDE SEQUENCE</scope>
    <source>
        <tissue evidence="5">Whole body</tissue>
    </source>
</reference>
<protein>
    <recommendedName>
        <fullName evidence="4">D domain-containing protein</fullName>
    </recommendedName>
</protein>
<evidence type="ECO:0000256" key="1">
    <source>
        <dbReference type="ARBA" id="ARBA00022786"/>
    </source>
</evidence>
<accession>A0A8J5V7G1</accession>
<dbReference type="InterPro" id="IPR001680">
    <property type="entry name" value="WD40_rpt"/>
</dbReference>
<dbReference type="Proteomes" id="UP000729913">
    <property type="component" value="Unassembled WGS sequence"/>
</dbReference>
<dbReference type="SMART" id="SM01028">
    <property type="entry name" value="Beta-TrCP_D"/>
    <property type="match status" value="1"/>
</dbReference>
<dbReference type="InterPro" id="IPR050995">
    <property type="entry name" value="WD-F-box_domain-protein"/>
</dbReference>
<keyword evidence="6" id="KW-1185">Reference proteome</keyword>
<dbReference type="PANTHER" id="PTHR14604">
    <property type="entry name" value="WD40 REPEAT PF20"/>
    <property type="match status" value="1"/>
</dbReference>
<dbReference type="InterPro" id="IPR021977">
    <property type="entry name" value="Beta-TrCP_D"/>
</dbReference>
<dbReference type="Pfam" id="PF12125">
    <property type="entry name" value="Beta-TrCP_D"/>
    <property type="match status" value="1"/>
</dbReference>
<dbReference type="SMART" id="SM00320">
    <property type="entry name" value="WD40"/>
    <property type="match status" value="6"/>
</dbReference>
<feature type="domain" description="D" evidence="4">
    <location>
        <begin position="71"/>
        <end position="110"/>
    </location>
</feature>
<feature type="repeat" description="WD" evidence="2">
    <location>
        <begin position="248"/>
        <end position="287"/>
    </location>
</feature>
<dbReference type="PROSITE" id="PS00678">
    <property type="entry name" value="WD_REPEATS_1"/>
    <property type="match status" value="4"/>
</dbReference>
<keyword evidence="1" id="KW-0833">Ubl conjugation pathway</keyword>
<feature type="non-terminal residue" evidence="5">
    <location>
        <position position="1"/>
    </location>
</feature>
<sequence length="496" mass="57295">MAMLQRRRSGKGAKTPCWKMINMETDKILDETNTNNQYPMTILYDPSRKKEPSSQTMSLTTQYTQEKEMCMKYFERWSEPEQVHFVEQLLARMCHYQHGHINSFLKPMLQRDFISLLPKLVCKEWYRVISEGMLWKKLIERKVRTDSVWRGLAERRGWIQHLFKPRPGESYRDHAFYRNLFPNIVKDIESIDNNWRMGRHKLQKINCRSENSKGVYCLQYDDQKIVSGLRDNTIKIWDRNNLQCIKVLTGHTGSVLCLQYDDKAIISGSSDSTVRVWDANTGEMDRSIAVWDMTSQTEIALRRVLVGHRAAVNVVDFDEKYIVSASGDRTIKVWNTSSCEFVRTLNGHKRGIACLQYRDRLVVSGSSDNTIRLWDVECGACLRVLEGHEELVRCIRFDRKHIVSGAYDGKIKVWDLVAALDPRAVASTLCLRTLVEHTGRVFRLQFDEFQIVSSSHDDTILIWDFLNCNGSDANPGGSSLNNTTASNNQSDTRSPS</sequence>
<dbReference type="InterPro" id="IPR019775">
    <property type="entry name" value="WD40_repeat_CS"/>
</dbReference>
<organism evidence="5 6">
    <name type="scientific">Cotesia typhae</name>
    <dbReference type="NCBI Taxonomy" id="2053667"/>
    <lineage>
        <taxon>Eukaryota</taxon>
        <taxon>Metazoa</taxon>
        <taxon>Ecdysozoa</taxon>
        <taxon>Arthropoda</taxon>
        <taxon>Hexapoda</taxon>
        <taxon>Insecta</taxon>
        <taxon>Pterygota</taxon>
        <taxon>Neoptera</taxon>
        <taxon>Endopterygota</taxon>
        <taxon>Hymenoptera</taxon>
        <taxon>Apocrita</taxon>
        <taxon>Ichneumonoidea</taxon>
        <taxon>Braconidae</taxon>
        <taxon>Microgastrinae</taxon>
        <taxon>Cotesia</taxon>
    </lineage>
</organism>
<feature type="repeat" description="WD" evidence="2">
    <location>
        <begin position="345"/>
        <end position="384"/>
    </location>
</feature>
<dbReference type="Pfam" id="PF00400">
    <property type="entry name" value="WD40"/>
    <property type="match status" value="6"/>
</dbReference>
<feature type="repeat" description="WD" evidence="2">
    <location>
        <begin position="208"/>
        <end position="247"/>
    </location>
</feature>
<keyword evidence="2" id="KW-0853">WD repeat</keyword>
<feature type="repeat" description="WD" evidence="2">
    <location>
        <begin position="385"/>
        <end position="416"/>
    </location>
</feature>
<name>A0A8J5V7G1_9HYME</name>
<evidence type="ECO:0000259" key="4">
    <source>
        <dbReference type="SMART" id="SM01028"/>
    </source>
</evidence>
<evidence type="ECO:0000313" key="6">
    <source>
        <dbReference type="Proteomes" id="UP000729913"/>
    </source>
</evidence>
<dbReference type="PROSITE" id="PS50294">
    <property type="entry name" value="WD_REPEATS_REGION"/>
    <property type="match status" value="4"/>
</dbReference>
<proteinExistence type="predicted"/>
<gene>
    <name evidence="5" type="ORF">G9C98_006909</name>
</gene>
<feature type="repeat" description="WD" evidence="2">
    <location>
        <begin position="305"/>
        <end position="344"/>
    </location>
</feature>
<evidence type="ECO:0000256" key="3">
    <source>
        <dbReference type="SAM" id="MobiDB-lite"/>
    </source>
</evidence>
<feature type="repeat" description="WD" evidence="2">
    <location>
        <begin position="434"/>
        <end position="464"/>
    </location>
</feature>
<dbReference type="PROSITE" id="PS50082">
    <property type="entry name" value="WD_REPEATS_2"/>
    <property type="match status" value="6"/>
</dbReference>
<evidence type="ECO:0000313" key="5">
    <source>
        <dbReference type="EMBL" id="KAG8035463.1"/>
    </source>
</evidence>
<reference evidence="5" key="1">
    <citation type="submission" date="2020-03" db="EMBL/GenBank/DDBJ databases">
        <authorList>
            <person name="Chebbi M.A."/>
            <person name="Drezen J.M."/>
        </authorList>
    </citation>
    <scope>NUCLEOTIDE SEQUENCE</scope>
    <source>
        <tissue evidence="5">Whole body</tissue>
    </source>
</reference>
<evidence type="ECO:0000256" key="2">
    <source>
        <dbReference type="PROSITE-ProRule" id="PRU00221"/>
    </source>
</evidence>
<dbReference type="GO" id="GO:0046983">
    <property type="term" value="F:protein dimerization activity"/>
    <property type="evidence" value="ECO:0007669"/>
    <property type="project" value="InterPro"/>
</dbReference>
<dbReference type="PANTHER" id="PTHR14604:SF4">
    <property type="entry name" value="F-BOX DOMAIN-CONTAINING PROTEIN"/>
    <property type="match status" value="1"/>
</dbReference>
<dbReference type="AlphaFoldDB" id="A0A8J5V7G1"/>